<sequence>MGRGDPGRRWGAETAGKTTLPGADPFRPPEEEACPGDGVALLRRCGWLDRGDEDRLGGPRRPFLYF</sequence>
<dbReference type="Proteomes" id="UP001066276">
    <property type="component" value="Chromosome 5"/>
</dbReference>
<protein>
    <submittedName>
        <fullName evidence="2">Uncharacterized protein</fullName>
    </submittedName>
</protein>
<name>A0AAV7RXJ5_PLEWA</name>
<evidence type="ECO:0000313" key="3">
    <source>
        <dbReference type="Proteomes" id="UP001066276"/>
    </source>
</evidence>
<accession>A0AAV7RXJ5</accession>
<feature type="region of interest" description="Disordered" evidence="1">
    <location>
        <begin position="1"/>
        <end position="35"/>
    </location>
</feature>
<dbReference type="AlphaFoldDB" id="A0AAV7RXJ5"/>
<evidence type="ECO:0000256" key="1">
    <source>
        <dbReference type="SAM" id="MobiDB-lite"/>
    </source>
</evidence>
<dbReference type="EMBL" id="JANPWB010000009">
    <property type="protein sequence ID" value="KAJ1157059.1"/>
    <property type="molecule type" value="Genomic_DNA"/>
</dbReference>
<comment type="caution">
    <text evidence="2">The sequence shown here is derived from an EMBL/GenBank/DDBJ whole genome shotgun (WGS) entry which is preliminary data.</text>
</comment>
<feature type="compositionally biased region" description="Basic and acidic residues" evidence="1">
    <location>
        <begin position="1"/>
        <end position="11"/>
    </location>
</feature>
<keyword evidence="3" id="KW-1185">Reference proteome</keyword>
<evidence type="ECO:0000313" key="2">
    <source>
        <dbReference type="EMBL" id="KAJ1157059.1"/>
    </source>
</evidence>
<gene>
    <name evidence="2" type="ORF">NDU88_009774</name>
</gene>
<organism evidence="2 3">
    <name type="scientific">Pleurodeles waltl</name>
    <name type="common">Iberian ribbed newt</name>
    <dbReference type="NCBI Taxonomy" id="8319"/>
    <lineage>
        <taxon>Eukaryota</taxon>
        <taxon>Metazoa</taxon>
        <taxon>Chordata</taxon>
        <taxon>Craniata</taxon>
        <taxon>Vertebrata</taxon>
        <taxon>Euteleostomi</taxon>
        <taxon>Amphibia</taxon>
        <taxon>Batrachia</taxon>
        <taxon>Caudata</taxon>
        <taxon>Salamandroidea</taxon>
        <taxon>Salamandridae</taxon>
        <taxon>Pleurodelinae</taxon>
        <taxon>Pleurodeles</taxon>
    </lineage>
</organism>
<proteinExistence type="predicted"/>
<reference evidence="2" key="1">
    <citation type="journal article" date="2022" name="bioRxiv">
        <title>Sequencing and chromosome-scale assembly of the giantPleurodeles waltlgenome.</title>
        <authorList>
            <person name="Brown T."/>
            <person name="Elewa A."/>
            <person name="Iarovenko S."/>
            <person name="Subramanian E."/>
            <person name="Araus A.J."/>
            <person name="Petzold A."/>
            <person name="Susuki M."/>
            <person name="Suzuki K.-i.T."/>
            <person name="Hayashi T."/>
            <person name="Toyoda A."/>
            <person name="Oliveira C."/>
            <person name="Osipova E."/>
            <person name="Leigh N.D."/>
            <person name="Simon A."/>
            <person name="Yun M.H."/>
        </authorList>
    </citation>
    <scope>NUCLEOTIDE SEQUENCE</scope>
    <source>
        <strain evidence="2">20211129_DDA</strain>
        <tissue evidence="2">Liver</tissue>
    </source>
</reference>